<proteinExistence type="predicted"/>
<dbReference type="EMBL" id="DRUB01000059">
    <property type="protein sequence ID" value="HHR95841.1"/>
    <property type="molecule type" value="Genomic_DNA"/>
</dbReference>
<dbReference type="AlphaFoldDB" id="A0A7C5XKA7"/>
<sequence>MKFIVIYRFVVFYYEDSTLNLFNIVSRVVDISSGASMIAIEFNSFNDLINNIFGILCIELKIY</sequence>
<accession>A0A7C5XKA7</accession>
<reference evidence="1" key="1">
    <citation type="journal article" date="2020" name="mSystems">
        <title>Genome- and Community-Level Interaction Insights into Carbon Utilization and Element Cycling Functions of Hydrothermarchaeota in Hydrothermal Sediment.</title>
        <authorList>
            <person name="Zhou Z."/>
            <person name="Liu Y."/>
            <person name="Xu W."/>
            <person name="Pan J."/>
            <person name="Luo Z.H."/>
            <person name="Li M."/>
        </authorList>
    </citation>
    <scope>NUCLEOTIDE SEQUENCE [LARGE SCALE GENOMIC DNA]</scope>
    <source>
        <strain evidence="2">SpSt-1</strain>
        <strain evidence="1">SpSt-1121</strain>
    </source>
</reference>
<protein>
    <submittedName>
        <fullName evidence="1">Uncharacterized protein</fullName>
    </submittedName>
</protein>
<organism evidence="1">
    <name type="scientific">Ignisphaera aggregans</name>
    <dbReference type="NCBI Taxonomy" id="334771"/>
    <lineage>
        <taxon>Archaea</taxon>
        <taxon>Thermoproteota</taxon>
        <taxon>Thermoprotei</taxon>
        <taxon>Desulfurococcales</taxon>
        <taxon>Desulfurococcaceae</taxon>
        <taxon>Ignisphaera</taxon>
    </lineage>
</organism>
<gene>
    <name evidence="2" type="ORF">ENL47_03245</name>
    <name evidence="1" type="ORF">ENM84_02970</name>
</gene>
<evidence type="ECO:0000313" key="1">
    <source>
        <dbReference type="EMBL" id="HHP81606.1"/>
    </source>
</evidence>
<name>A0A7C5XKA7_9CREN</name>
<comment type="caution">
    <text evidence="1">The sequence shown here is derived from an EMBL/GenBank/DDBJ whole genome shotgun (WGS) entry which is preliminary data.</text>
</comment>
<evidence type="ECO:0000313" key="2">
    <source>
        <dbReference type="EMBL" id="HHR95841.1"/>
    </source>
</evidence>
<dbReference type="EMBL" id="DRZI01000127">
    <property type="protein sequence ID" value="HHP81606.1"/>
    <property type="molecule type" value="Genomic_DNA"/>
</dbReference>